<proteinExistence type="predicted"/>
<dbReference type="Proteomes" id="UP001152798">
    <property type="component" value="Chromosome 6"/>
</dbReference>
<feature type="compositionally biased region" description="Low complexity" evidence="1">
    <location>
        <begin position="128"/>
        <end position="141"/>
    </location>
</feature>
<feature type="compositionally biased region" description="Low complexity" evidence="1">
    <location>
        <begin position="100"/>
        <end position="113"/>
    </location>
</feature>
<keyword evidence="3" id="KW-1185">Reference proteome</keyword>
<protein>
    <submittedName>
        <fullName evidence="2">Uncharacterized protein</fullName>
    </submittedName>
</protein>
<dbReference type="EMBL" id="OV725082">
    <property type="protein sequence ID" value="CAH1406362.1"/>
    <property type="molecule type" value="Genomic_DNA"/>
</dbReference>
<reference evidence="2" key="1">
    <citation type="submission" date="2022-01" db="EMBL/GenBank/DDBJ databases">
        <authorList>
            <person name="King R."/>
        </authorList>
    </citation>
    <scope>NUCLEOTIDE SEQUENCE</scope>
</reference>
<feature type="compositionally biased region" description="Low complexity" evidence="1">
    <location>
        <begin position="161"/>
        <end position="172"/>
    </location>
</feature>
<name>A0A9P0MXT2_NEZVI</name>
<evidence type="ECO:0000256" key="1">
    <source>
        <dbReference type="SAM" id="MobiDB-lite"/>
    </source>
</evidence>
<feature type="region of interest" description="Disordered" evidence="1">
    <location>
        <begin position="41"/>
        <end position="172"/>
    </location>
</feature>
<sequence length="172" mass="19067">MRAPWQQKHYSSSLSQSCRPHGFWKFINCLIGFRHRGVTEYFERSPPPKQHSLPKPATPAPPWSHSPTAENPRVYQTTPAPAPPAPTSPITYQPSPHTSPPIQHLCTTTTTPPTATPPHTHPPPQSPPSTLHQPCHDTPAITPHPPPNNAPHHHPPPTPYTPYNTPYPTDIQ</sequence>
<evidence type="ECO:0000313" key="3">
    <source>
        <dbReference type="Proteomes" id="UP001152798"/>
    </source>
</evidence>
<accession>A0A9P0MXT2</accession>
<evidence type="ECO:0000313" key="2">
    <source>
        <dbReference type="EMBL" id="CAH1406362.1"/>
    </source>
</evidence>
<gene>
    <name evidence="2" type="ORF">NEZAVI_LOCUS14319</name>
</gene>
<feature type="compositionally biased region" description="Pro residues" evidence="1">
    <location>
        <begin position="114"/>
        <end position="127"/>
    </location>
</feature>
<dbReference type="AlphaFoldDB" id="A0A9P0MXT2"/>
<organism evidence="2 3">
    <name type="scientific">Nezara viridula</name>
    <name type="common">Southern green stink bug</name>
    <name type="synonym">Cimex viridulus</name>
    <dbReference type="NCBI Taxonomy" id="85310"/>
    <lineage>
        <taxon>Eukaryota</taxon>
        <taxon>Metazoa</taxon>
        <taxon>Ecdysozoa</taxon>
        <taxon>Arthropoda</taxon>
        <taxon>Hexapoda</taxon>
        <taxon>Insecta</taxon>
        <taxon>Pterygota</taxon>
        <taxon>Neoptera</taxon>
        <taxon>Paraneoptera</taxon>
        <taxon>Hemiptera</taxon>
        <taxon>Heteroptera</taxon>
        <taxon>Panheteroptera</taxon>
        <taxon>Pentatomomorpha</taxon>
        <taxon>Pentatomoidea</taxon>
        <taxon>Pentatomidae</taxon>
        <taxon>Pentatominae</taxon>
        <taxon>Nezara</taxon>
    </lineage>
</organism>